<dbReference type="RefSeq" id="WP_381362996.1">
    <property type="nucleotide sequence ID" value="NZ_JBHSOA010000028.1"/>
</dbReference>
<dbReference type="EMBL" id="JBHSOA010000028">
    <property type="protein sequence ID" value="MFC5852912.1"/>
    <property type="molecule type" value="Genomic_DNA"/>
</dbReference>
<accession>A0ABW1DWD3</accession>
<name>A0ABW1DWD3_9ACTN</name>
<reference evidence="3" key="1">
    <citation type="journal article" date="2019" name="Int. J. Syst. Evol. Microbiol.">
        <title>The Global Catalogue of Microorganisms (GCM) 10K type strain sequencing project: providing services to taxonomists for standard genome sequencing and annotation.</title>
        <authorList>
            <consortium name="The Broad Institute Genomics Platform"/>
            <consortium name="The Broad Institute Genome Sequencing Center for Infectious Disease"/>
            <person name="Wu L."/>
            <person name="Ma J."/>
        </authorList>
    </citation>
    <scope>NUCLEOTIDE SEQUENCE [LARGE SCALE GENOMIC DNA]</scope>
    <source>
        <strain evidence="3">JCM 10411</strain>
    </source>
</reference>
<dbReference type="Proteomes" id="UP001596180">
    <property type="component" value="Unassembled WGS sequence"/>
</dbReference>
<comment type="caution">
    <text evidence="2">The sequence shown here is derived from an EMBL/GenBank/DDBJ whole genome shotgun (WGS) entry which is preliminary data.</text>
</comment>
<evidence type="ECO:0000256" key="1">
    <source>
        <dbReference type="SAM" id="MobiDB-lite"/>
    </source>
</evidence>
<protein>
    <submittedName>
        <fullName evidence="2">Uncharacterized protein</fullName>
    </submittedName>
</protein>
<organism evidence="2 3">
    <name type="scientific">Streptomyces chlorus</name>
    <dbReference type="NCBI Taxonomy" id="887452"/>
    <lineage>
        <taxon>Bacteria</taxon>
        <taxon>Bacillati</taxon>
        <taxon>Actinomycetota</taxon>
        <taxon>Actinomycetes</taxon>
        <taxon>Kitasatosporales</taxon>
        <taxon>Streptomycetaceae</taxon>
        <taxon>Streptomyces</taxon>
    </lineage>
</organism>
<feature type="region of interest" description="Disordered" evidence="1">
    <location>
        <begin position="21"/>
        <end position="42"/>
    </location>
</feature>
<keyword evidence="3" id="KW-1185">Reference proteome</keyword>
<evidence type="ECO:0000313" key="2">
    <source>
        <dbReference type="EMBL" id="MFC5852912.1"/>
    </source>
</evidence>
<sequence length="42" mass="4632">MSTYNPPPPLLRWRGILLRGTSTTPTTQDAVKPPEFSGDFAD</sequence>
<evidence type="ECO:0000313" key="3">
    <source>
        <dbReference type="Proteomes" id="UP001596180"/>
    </source>
</evidence>
<proteinExistence type="predicted"/>
<gene>
    <name evidence="2" type="ORF">ACFPZI_14015</name>
</gene>